<dbReference type="AlphaFoldDB" id="A0A7M5V3J7"/>
<accession>A0A7M5V3J7</accession>
<feature type="transmembrane region" description="Helical" evidence="4">
    <location>
        <begin position="532"/>
        <end position="551"/>
    </location>
</feature>
<dbReference type="EnsemblMetazoa" id="CLYHEMT002829.1">
    <property type="protein sequence ID" value="CLYHEMP002829.1"/>
    <property type="gene ID" value="CLYHEMG002829"/>
</dbReference>
<feature type="compositionally biased region" description="Low complexity" evidence="3">
    <location>
        <begin position="89"/>
        <end position="176"/>
    </location>
</feature>
<keyword evidence="4" id="KW-0472">Membrane</keyword>
<dbReference type="Gene3D" id="2.60.40.4100">
    <property type="entry name" value="Zona pellucida, ZP-C domain"/>
    <property type="match status" value="1"/>
</dbReference>
<protein>
    <recommendedName>
        <fullName evidence="5">ZP domain-containing protein</fullName>
    </recommendedName>
</protein>
<evidence type="ECO:0000256" key="2">
    <source>
        <dbReference type="ARBA" id="ARBA00023157"/>
    </source>
</evidence>
<keyword evidence="1" id="KW-0732">Signal</keyword>
<feature type="region of interest" description="Disordered" evidence="3">
    <location>
        <begin position="23"/>
        <end position="176"/>
    </location>
</feature>
<dbReference type="SMART" id="SM00241">
    <property type="entry name" value="ZP"/>
    <property type="match status" value="1"/>
</dbReference>
<evidence type="ECO:0000256" key="3">
    <source>
        <dbReference type="SAM" id="MobiDB-lite"/>
    </source>
</evidence>
<keyword evidence="4" id="KW-1133">Transmembrane helix</keyword>
<name>A0A7M5V3J7_9CNID</name>
<feature type="region of interest" description="Disordered" evidence="3">
    <location>
        <begin position="490"/>
        <end position="523"/>
    </location>
</feature>
<proteinExistence type="predicted"/>
<evidence type="ECO:0000313" key="6">
    <source>
        <dbReference type="EnsemblMetazoa" id="CLYHEMP002829.1"/>
    </source>
</evidence>
<dbReference type="PANTHER" id="PTHR14002">
    <property type="entry name" value="ENDOGLIN/TGF-BETA RECEPTOR TYPE III"/>
    <property type="match status" value="1"/>
</dbReference>
<dbReference type="Gene3D" id="2.60.40.3210">
    <property type="entry name" value="Zona pellucida, ZP-N domain"/>
    <property type="match status" value="1"/>
</dbReference>
<reference evidence="6" key="1">
    <citation type="submission" date="2021-01" db="UniProtKB">
        <authorList>
            <consortium name="EnsemblMetazoa"/>
        </authorList>
    </citation>
    <scope>IDENTIFICATION</scope>
</reference>
<evidence type="ECO:0000256" key="4">
    <source>
        <dbReference type="SAM" id="Phobius"/>
    </source>
</evidence>
<dbReference type="InterPro" id="IPR042235">
    <property type="entry name" value="ZP-C_dom"/>
</dbReference>
<dbReference type="InterPro" id="IPR001507">
    <property type="entry name" value="ZP_dom"/>
</dbReference>
<feature type="domain" description="ZP" evidence="5">
    <location>
        <begin position="187"/>
        <end position="460"/>
    </location>
</feature>
<keyword evidence="2" id="KW-1015">Disulfide bond</keyword>
<feature type="compositionally biased region" description="Polar residues" evidence="3">
    <location>
        <begin position="510"/>
        <end position="523"/>
    </location>
</feature>
<dbReference type="Pfam" id="PF00100">
    <property type="entry name" value="Zona_pellucida"/>
    <property type="match status" value="1"/>
</dbReference>
<keyword evidence="4" id="KW-0812">Transmembrane</keyword>
<evidence type="ECO:0000256" key="1">
    <source>
        <dbReference type="ARBA" id="ARBA00022729"/>
    </source>
</evidence>
<feature type="compositionally biased region" description="Low complexity" evidence="3">
    <location>
        <begin position="31"/>
        <end position="79"/>
    </location>
</feature>
<keyword evidence="7" id="KW-1185">Reference proteome</keyword>
<evidence type="ECO:0000313" key="7">
    <source>
        <dbReference type="Proteomes" id="UP000594262"/>
    </source>
</evidence>
<evidence type="ECO:0000259" key="5">
    <source>
        <dbReference type="PROSITE" id="PS51034"/>
    </source>
</evidence>
<dbReference type="PANTHER" id="PTHR14002:SF43">
    <property type="entry name" value="DELTA-LIKE PROTEIN"/>
    <property type="match status" value="1"/>
</dbReference>
<organism evidence="6 7">
    <name type="scientific">Clytia hemisphaerica</name>
    <dbReference type="NCBI Taxonomy" id="252671"/>
    <lineage>
        <taxon>Eukaryota</taxon>
        <taxon>Metazoa</taxon>
        <taxon>Cnidaria</taxon>
        <taxon>Hydrozoa</taxon>
        <taxon>Hydroidolina</taxon>
        <taxon>Leptothecata</taxon>
        <taxon>Obeliida</taxon>
        <taxon>Clytiidae</taxon>
        <taxon>Clytia</taxon>
    </lineage>
</organism>
<feature type="compositionally biased region" description="Polar residues" evidence="3">
    <location>
        <begin position="491"/>
        <end position="500"/>
    </location>
</feature>
<dbReference type="Proteomes" id="UP000594262">
    <property type="component" value="Unplaced"/>
</dbReference>
<sequence>MYRHRKTKRREWIHIGLGIHSRRETSHDHSNNNNDHPYYYNNDHTNNYNDHTDNYTPPTTTTTPRTLQQQRTTTNNRTTTQRDTHTHHGQLQQHHGQLQQHHGQLQQHHGQLQQHHYNNRTTTTTPLATTTTPPTTTTTPPTTTTTTAPHTTKTTTSTLSKTSENQGNSSNQSIGSISVENPEQNLICKHNQMIFKFKPTFKHNVTIRKMSLRDQACRFRYDKTSGEYQTATAYTMCGTTMVEERRHILFKNLVRVTYVNNEIEANPLIERIEYYYIGLECRIRKNYLKTLKGQHNDSHIPGDGGIVVGPQTLHIDEYKEANASFRIDFQVYKSLAYDDSYGTEEFPIYLQVSHRIYFELSLDKKNLSVIPHNCYATKTPSYLADPKYYFIEKRCEKDETYRRHHHQQKQQVNQNKFRFSIEAFNFKDSDSIFVHCESYVCQDTSKENCQFGCPASNGRSKRDGIALGEIDEEIFMTSTLEIKIAEPTFHNYPTNNQNHDTNNRIKKPTRTQASYNNNNDTTESAGDKNTTLLYLQIPIVLLIIVLAFVLFKYVQRRRARNAETFDQVPLNQSM</sequence>
<dbReference type="PROSITE" id="PS51034">
    <property type="entry name" value="ZP_2"/>
    <property type="match status" value="1"/>
</dbReference>
<dbReference type="OrthoDB" id="5959488at2759"/>
<dbReference type="InterPro" id="IPR055355">
    <property type="entry name" value="ZP-C"/>
</dbReference>